<dbReference type="PROSITE" id="PS50888">
    <property type="entry name" value="BHLH"/>
    <property type="match status" value="1"/>
</dbReference>
<keyword evidence="2" id="KW-0805">Transcription regulation</keyword>
<protein>
    <recommendedName>
        <fullName evidence="5">BHLH domain-containing protein</fullName>
    </recommendedName>
</protein>
<keyword evidence="3" id="KW-0804">Transcription</keyword>
<name>A0ABC9H3T5_9POAL</name>
<dbReference type="SMART" id="SM00353">
    <property type="entry name" value="HLH"/>
    <property type="match status" value="1"/>
</dbReference>
<evidence type="ECO:0000256" key="2">
    <source>
        <dbReference type="ARBA" id="ARBA00023015"/>
    </source>
</evidence>
<evidence type="ECO:0000313" key="7">
    <source>
        <dbReference type="Proteomes" id="UP001497457"/>
    </source>
</evidence>
<dbReference type="InterPro" id="IPR052610">
    <property type="entry name" value="bHLH_transcription_regulator"/>
</dbReference>
<organism evidence="6 7">
    <name type="scientific">Urochloa decumbens</name>
    <dbReference type="NCBI Taxonomy" id="240449"/>
    <lineage>
        <taxon>Eukaryota</taxon>
        <taxon>Viridiplantae</taxon>
        <taxon>Streptophyta</taxon>
        <taxon>Embryophyta</taxon>
        <taxon>Tracheophyta</taxon>
        <taxon>Spermatophyta</taxon>
        <taxon>Magnoliopsida</taxon>
        <taxon>Liliopsida</taxon>
        <taxon>Poales</taxon>
        <taxon>Poaceae</taxon>
        <taxon>PACMAD clade</taxon>
        <taxon>Panicoideae</taxon>
        <taxon>Panicodae</taxon>
        <taxon>Paniceae</taxon>
        <taxon>Melinidinae</taxon>
        <taxon>Urochloa</taxon>
    </lineage>
</organism>
<dbReference type="GO" id="GO:0005634">
    <property type="term" value="C:nucleus"/>
    <property type="evidence" value="ECO:0007669"/>
    <property type="project" value="UniProtKB-SubCell"/>
</dbReference>
<keyword evidence="7" id="KW-1185">Reference proteome</keyword>
<proteinExistence type="inferred from homology"/>
<dbReference type="Proteomes" id="UP001497457">
    <property type="component" value="Unassembled WGS sequence"/>
</dbReference>
<comment type="similarity">
    <text evidence="1">Belongs to the bHLH protein family.</text>
</comment>
<comment type="caution">
    <text evidence="6">The sequence shown here is derived from an EMBL/GenBank/DDBJ whole genome shotgun (WGS) entry which is preliminary data.</text>
</comment>
<feature type="domain" description="BHLH" evidence="5">
    <location>
        <begin position="144"/>
        <end position="193"/>
    </location>
</feature>
<feature type="compositionally biased region" description="Basic and acidic residues" evidence="4">
    <location>
        <begin position="1"/>
        <end position="19"/>
    </location>
</feature>
<dbReference type="InterPro" id="IPR036638">
    <property type="entry name" value="HLH_DNA-bd_sf"/>
</dbReference>
<evidence type="ECO:0000256" key="3">
    <source>
        <dbReference type="ARBA" id="ARBA00023163"/>
    </source>
</evidence>
<dbReference type="Gene3D" id="4.10.280.10">
    <property type="entry name" value="Helix-loop-helix DNA-binding domain"/>
    <property type="match status" value="1"/>
</dbReference>
<reference evidence="6 7" key="1">
    <citation type="submission" date="2024-10" db="EMBL/GenBank/DDBJ databases">
        <authorList>
            <person name="Ryan C."/>
        </authorList>
    </citation>
    <scope>NUCLEOTIDE SEQUENCE [LARGE SCALE GENOMIC DNA]</scope>
</reference>
<dbReference type="AlphaFoldDB" id="A0ABC9H3T5"/>
<sequence>MKEGNHTKEKSRGVMDKPNQRYSESSQPEHEQDEFAHIYQQEEQHAGMQQRMEEATMAPNNPFRHPQNMFQRFGSALALPNLSYGGGAMAAVKNEQGQPSSSSILSFGGQSGSTLNFSGGDDWPDVAMEGIPLETPERRNRSQLSTQEHVVAERKRREKIQQQFVALATMVPELTKTDKISILGSTIKYVKQLEERVKTLEKQRARTSSESTRFEGRDHVSSTDIQDIPGSSMSTYGVCSSIPTVEATIHDETILLRMCCERKSGLLVMIISKLESLGLSIQNTSVVPFGDTYFSINITAKIGEGFSTTVDLVKNLTTALRCFS</sequence>
<dbReference type="SUPFAM" id="SSF47459">
    <property type="entry name" value="HLH, helix-loop-helix DNA-binding domain"/>
    <property type="match status" value="1"/>
</dbReference>
<dbReference type="PANTHER" id="PTHR45959">
    <property type="entry name" value="BHLH TRANSCRIPTION FACTOR"/>
    <property type="match status" value="1"/>
</dbReference>
<feature type="compositionally biased region" description="Basic and acidic residues" evidence="4">
    <location>
        <begin position="212"/>
        <end position="221"/>
    </location>
</feature>
<feature type="region of interest" description="Disordered" evidence="4">
    <location>
        <begin position="1"/>
        <end position="35"/>
    </location>
</feature>
<gene>
    <name evidence="6" type="ORF">URODEC1_LOCUS122593</name>
</gene>
<accession>A0ABC9H3T5</accession>
<evidence type="ECO:0000313" key="6">
    <source>
        <dbReference type="EMBL" id="CAM0149409.1"/>
    </source>
</evidence>
<dbReference type="EMBL" id="CAXIPR030002157">
    <property type="protein sequence ID" value="CAM0149409.1"/>
    <property type="molecule type" value="Genomic_DNA"/>
</dbReference>
<evidence type="ECO:0000256" key="1">
    <source>
        <dbReference type="ARBA" id="ARBA00005510"/>
    </source>
</evidence>
<evidence type="ECO:0000259" key="5">
    <source>
        <dbReference type="PROSITE" id="PS50888"/>
    </source>
</evidence>
<dbReference type="InterPro" id="IPR011598">
    <property type="entry name" value="bHLH_dom"/>
</dbReference>
<feature type="region of interest" description="Disordered" evidence="4">
    <location>
        <begin position="201"/>
        <end position="226"/>
    </location>
</feature>
<evidence type="ECO:0000256" key="4">
    <source>
        <dbReference type="SAM" id="MobiDB-lite"/>
    </source>
</evidence>
<dbReference type="PANTHER" id="PTHR45959:SF59">
    <property type="entry name" value="BHLH DOMAIN-CONTAINING PROTEIN"/>
    <property type="match status" value="1"/>
</dbReference>
<dbReference type="Pfam" id="PF00010">
    <property type="entry name" value="HLH"/>
    <property type="match status" value="1"/>
</dbReference>